<dbReference type="AlphaFoldDB" id="A0A8J9YUF5"/>
<evidence type="ECO:0000313" key="4">
    <source>
        <dbReference type="Proteomes" id="UP000838412"/>
    </source>
</evidence>
<dbReference type="InterPro" id="IPR046369">
    <property type="entry name" value="MAML1-3"/>
</dbReference>
<dbReference type="SUPFAM" id="SSF49562">
    <property type="entry name" value="C2 domain (Calcium/lipid-binding domain, CaLB)"/>
    <property type="match status" value="1"/>
</dbReference>
<feature type="region of interest" description="Disordered" evidence="1">
    <location>
        <begin position="153"/>
        <end position="485"/>
    </location>
</feature>
<feature type="compositionally biased region" description="Polar residues" evidence="1">
    <location>
        <begin position="329"/>
        <end position="341"/>
    </location>
</feature>
<feature type="chain" id="PRO_5035469174" evidence="2">
    <location>
        <begin position="18"/>
        <end position="726"/>
    </location>
</feature>
<evidence type="ECO:0000256" key="1">
    <source>
        <dbReference type="SAM" id="MobiDB-lite"/>
    </source>
</evidence>
<dbReference type="GO" id="GO:0007221">
    <property type="term" value="P:positive regulation of transcription of Notch receptor target"/>
    <property type="evidence" value="ECO:0007669"/>
    <property type="project" value="InterPro"/>
</dbReference>
<proteinExistence type="predicted"/>
<dbReference type="InterPro" id="IPR035892">
    <property type="entry name" value="C2_domain_sf"/>
</dbReference>
<feature type="region of interest" description="Disordered" evidence="1">
    <location>
        <begin position="505"/>
        <end position="605"/>
    </location>
</feature>
<dbReference type="PANTHER" id="PTHR15692">
    <property type="entry name" value="MASTERMIND-LIKE"/>
    <property type="match status" value="1"/>
</dbReference>
<dbReference type="EMBL" id="OV696697">
    <property type="protein sequence ID" value="CAH1241973.1"/>
    <property type="molecule type" value="Genomic_DNA"/>
</dbReference>
<accession>A0A8J9YUF5</accession>
<name>A0A8J9YUF5_BRALA</name>
<dbReference type="OrthoDB" id="10141787at2759"/>
<gene>
    <name evidence="3" type="primary">Hypp6454</name>
    <name evidence="3" type="ORF">BLAG_LOCUS5382</name>
</gene>
<feature type="compositionally biased region" description="Basic and acidic residues" evidence="1">
    <location>
        <begin position="258"/>
        <end position="273"/>
    </location>
</feature>
<feature type="compositionally biased region" description="Basic and acidic residues" evidence="1">
    <location>
        <begin position="388"/>
        <end position="408"/>
    </location>
</feature>
<dbReference type="Proteomes" id="UP000838412">
    <property type="component" value="Chromosome 12"/>
</dbReference>
<keyword evidence="4" id="KW-1185">Reference proteome</keyword>
<feature type="signal peptide" evidence="2">
    <location>
        <begin position="1"/>
        <end position="17"/>
    </location>
</feature>
<sequence length="726" mass="77840">MGVLDWTASAFLTVVHTLSLLRPGGKRWTGEPKLNVTVHEGKVGRHSQSKYVVTLRHGKEKQQTKKKKSDGLVWEHAAVFSHWTPTDPLILKLRKAKRCKDATIAELPIDVAAALASVDGLPNRWWYAIERIDKGGRQKEEVFLQVTITVDGPGVKSGSTQVPAKPGKEAATTAAPETPRSTAVVESESSSTSGLTSSPPASFHTPDQAGTSGHGEGDVEAGPERHSRDEDVEVSQVPSTVLSPTDDKDSGLGQDPTRPTKKEKPECSAELKEVTTVSTDVEVAQVPAADSDSGRGQGPAKPPSESTTTVAQDKPSTKRGVEPSHGRRSSVSQEGETGTSDSSRRTDVSPPSAAGDITDVKSEQPLSSSLPPSQPASCDTPDQAGTRGRGEGDFKAGPERHSRDKDVEAPQVPSAVDGHTGDIDSGRGQDSNRPSEKTVMTAGPETPGYPAELKGVTAVSTDVEAVQVPSPGDGPTDPNRPPEKTIMTAWQENPEYSAELKEVTAVSTDVEAAQMPADVDSPVSSSDSERDQDPAKPSNKNAVQQKPEVSEDVMSLPENEETDLPVNADSDVDADRPKTASSTQGGGVDLPTTNPSPRHADADDPQYEEMMSSIDDLWDDLLTKREYADELQTYAESLRSKLAATAPHVLNYTIIKNLAAQVPVCKSYDLPQTEGLSLRHLKDIQDTLAKLLKDEENHAWYLRKWYIEEMCKVALKEAPQVLGAQD</sequence>
<keyword evidence="2" id="KW-0732">Signal</keyword>
<protein>
    <submittedName>
        <fullName evidence="3">Hypp6454 protein</fullName>
    </submittedName>
</protein>
<organism evidence="3 4">
    <name type="scientific">Branchiostoma lanceolatum</name>
    <name type="common">Common lancelet</name>
    <name type="synonym">Amphioxus lanceolatum</name>
    <dbReference type="NCBI Taxonomy" id="7740"/>
    <lineage>
        <taxon>Eukaryota</taxon>
        <taxon>Metazoa</taxon>
        <taxon>Chordata</taxon>
        <taxon>Cephalochordata</taxon>
        <taxon>Leptocardii</taxon>
        <taxon>Amphioxiformes</taxon>
        <taxon>Branchiostomatidae</taxon>
        <taxon>Branchiostoma</taxon>
    </lineage>
</organism>
<feature type="compositionally biased region" description="Basic and acidic residues" evidence="1">
    <location>
        <begin position="315"/>
        <end position="325"/>
    </location>
</feature>
<evidence type="ECO:0000256" key="2">
    <source>
        <dbReference type="SAM" id="SignalP"/>
    </source>
</evidence>
<feature type="compositionally biased region" description="Low complexity" evidence="1">
    <location>
        <begin position="163"/>
        <end position="202"/>
    </location>
</feature>
<dbReference type="GO" id="GO:0003713">
    <property type="term" value="F:transcription coactivator activity"/>
    <property type="evidence" value="ECO:0007669"/>
    <property type="project" value="InterPro"/>
</dbReference>
<reference evidence="3" key="1">
    <citation type="submission" date="2022-01" db="EMBL/GenBank/DDBJ databases">
        <authorList>
            <person name="Braso-Vives M."/>
        </authorList>
    </citation>
    <scope>NUCLEOTIDE SEQUENCE</scope>
</reference>
<evidence type="ECO:0000313" key="3">
    <source>
        <dbReference type="EMBL" id="CAH1241973.1"/>
    </source>
</evidence>
<dbReference type="PANTHER" id="PTHR15692:SF18">
    <property type="entry name" value="PROTEIN CBG23155"/>
    <property type="match status" value="1"/>
</dbReference>